<sequence length="129" mass="14501">MSRAFKALDAMNNNNQINNNNQGNLYTYSQAYNYRTNNNYPNHLNYPSRSNATGNTHPAEPLGNHHYPHVATSVKTRNPSPTHGSSPENLNYDTFPLLPIKNPYAADPPPRPEPSRQHNQANDDYSALP</sequence>
<feature type="compositionally biased region" description="Polar residues" evidence="1">
    <location>
        <begin position="73"/>
        <end position="92"/>
    </location>
</feature>
<evidence type="ECO:0000256" key="1">
    <source>
        <dbReference type="SAM" id="MobiDB-lite"/>
    </source>
</evidence>
<dbReference type="EMBL" id="JAAAUQ010000931">
    <property type="protein sequence ID" value="KAF9145916.1"/>
    <property type="molecule type" value="Genomic_DNA"/>
</dbReference>
<proteinExistence type="predicted"/>
<accession>A0A9P5RSB7</accession>
<gene>
    <name evidence="2" type="ORF">BG015_011757</name>
</gene>
<keyword evidence="3" id="KW-1185">Reference proteome</keyword>
<protein>
    <submittedName>
        <fullName evidence="2">Uncharacterized protein</fullName>
    </submittedName>
</protein>
<feature type="compositionally biased region" description="Polar residues" evidence="1">
    <location>
        <begin position="38"/>
        <end position="56"/>
    </location>
</feature>
<feature type="region of interest" description="Disordered" evidence="1">
    <location>
        <begin position="38"/>
        <end position="129"/>
    </location>
</feature>
<evidence type="ECO:0000313" key="3">
    <source>
        <dbReference type="Proteomes" id="UP000748756"/>
    </source>
</evidence>
<comment type="caution">
    <text evidence="2">The sequence shown here is derived from an EMBL/GenBank/DDBJ whole genome shotgun (WGS) entry which is preliminary data.</text>
</comment>
<evidence type="ECO:0000313" key="2">
    <source>
        <dbReference type="EMBL" id="KAF9145916.1"/>
    </source>
</evidence>
<organism evidence="2 3">
    <name type="scientific">Linnemannia schmuckeri</name>
    <dbReference type="NCBI Taxonomy" id="64567"/>
    <lineage>
        <taxon>Eukaryota</taxon>
        <taxon>Fungi</taxon>
        <taxon>Fungi incertae sedis</taxon>
        <taxon>Mucoromycota</taxon>
        <taxon>Mortierellomycotina</taxon>
        <taxon>Mortierellomycetes</taxon>
        <taxon>Mortierellales</taxon>
        <taxon>Mortierellaceae</taxon>
        <taxon>Linnemannia</taxon>
    </lineage>
</organism>
<dbReference type="Proteomes" id="UP000748756">
    <property type="component" value="Unassembled WGS sequence"/>
</dbReference>
<reference evidence="2" key="1">
    <citation type="journal article" date="2020" name="Fungal Divers.">
        <title>Resolving the Mortierellaceae phylogeny through synthesis of multi-gene phylogenetics and phylogenomics.</title>
        <authorList>
            <person name="Vandepol N."/>
            <person name="Liber J."/>
            <person name="Desiro A."/>
            <person name="Na H."/>
            <person name="Kennedy M."/>
            <person name="Barry K."/>
            <person name="Grigoriev I.V."/>
            <person name="Miller A.N."/>
            <person name="O'Donnell K."/>
            <person name="Stajich J.E."/>
            <person name="Bonito G."/>
        </authorList>
    </citation>
    <scope>NUCLEOTIDE SEQUENCE</scope>
    <source>
        <strain evidence="2">NRRL 6426</strain>
    </source>
</reference>
<name>A0A9P5RSB7_9FUNG</name>
<dbReference type="AlphaFoldDB" id="A0A9P5RSB7"/>